<proteinExistence type="predicted"/>
<dbReference type="RefSeq" id="WP_406607407.1">
    <property type="nucleotide sequence ID" value="NZ_PFKO01000166.1"/>
</dbReference>
<dbReference type="Gene3D" id="3.30.460.10">
    <property type="entry name" value="Beta Polymerase, domain 2"/>
    <property type="match status" value="1"/>
</dbReference>
<comment type="caution">
    <text evidence="1">The sequence shown here is derived from an EMBL/GenBank/DDBJ whole genome shotgun (WGS) entry which is preliminary data.</text>
</comment>
<dbReference type="InterPro" id="IPR024700">
    <property type="entry name" value="UCP020217"/>
</dbReference>
<keyword evidence="1" id="KW-0808">Transferase</keyword>
<gene>
    <name evidence="1" type="ORF">COZ07_04510</name>
</gene>
<reference evidence="1 2" key="1">
    <citation type="submission" date="2017-09" db="EMBL/GenBank/DDBJ databases">
        <title>Depth-based differentiation of microbial function through sediment-hosted aquifers and enrichment of novel symbionts in the deep terrestrial subsurface.</title>
        <authorList>
            <person name="Probst A.J."/>
            <person name="Ladd B."/>
            <person name="Jarett J.K."/>
            <person name="Geller-Mcgrath D.E."/>
            <person name="Sieber C.M."/>
            <person name="Emerson J.B."/>
            <person name="Anantharaman K."/>
            <person name="Thomas B.C."/>
            <person name="Malmstrom R."/>
            <person name="Stieglmeier M."/>
            <person name="Klingl A."/>
            <person name="Woyke T."/>
            <person name="Ryan C.M."/>
            <person name="Banfield J.F."/>
        </authorList>
    </citation>
    <scope>NUCLEOTIDE SEQUENCE [LARGE SCALE GENOMIC DNA]</scope>
    <source>
        <strain evidence="1">CG_4_10_14_3_um_filter_34_13</strain>
    </source>
</reference>
<dbReference type="PIRSF" id="PIRSF020217">
    <property type="entry name" value="UCP020217"/>
    <property type="match status" value="1"/>
</dbReference>
<name>A0A2M7PR11_9BACT</name>
<dbReference type="AlphaFoldDB" id="A0A2M7PR11"/>
<dbReference type="SUPFAM" id="SSF81301">
    <property type="entry name" value="Nucleotidyltransferase"/>
    <property type="match status" value="1"/>
</dbReference>
<dbReference type="InterPro" id="IPR043519">
    <property type="entry name" value="NT_sf"/>
</dbReference>
<organism evidence="1 2">
    <name type="scientific">Candidatus Infernicultor aquiphilus</name>
    <dbReference type="NCBI Taxonomy" id="1805029"/>
    <lineage>
        <taxon>Bacteria</taxon>
        <taxon>Pseudomonadati</taxon>
        <taxon>Atribacterota</taxon>
        <taxon>Candidatus Phoenicimicrobiia</taxon>
        <taxon>Candidatus Pheonicimicrobiales</taxon>
        <taxon>Candidatus Phoenicimicrobiaceae</taxon>
        <taxon>Candidatus Infernicultor</taxon>
    </lineage>
</organism>
<evidence type="ECO:0000313" key="2">
    <source>
        <dbReference type="Proteomes" id="UP000230646"/>
    </source>
</evidence>
<sequence>MFRTAKDLTPEEIREYQMCLTKREEKKKEYLLQRYQEAWSVAKEAAKLLYKKYHAKKIVVFGSLKDSFYFNKWSDIDLAAWDIPPEMYFKAVAEIISLSSKFKIDIIDPEECNDSLKKMIEKEGIKI</sequence>
<dbReference type="Proteomes" id="UP000230646">
    <property type="component" value="Unassembled WGS sequence"/>
</dbReference>
<evidence type="ECO:0000313" key="1">
    <source>
        <dbReference type="EMBL" id="PIY32784.1"/>
    </source>
</evidence>
<protein>
    <submittedName>
        <fullName evidence="1">Nucleotidyltransferase domain-containing protein</fullName>
    </submittedName>
</protein>
<dbReference type="EMBL" id="PFKO01000166">
    <property type="protein sequence ID" value="PIY32784.1"/>
    <property type="molecule type" value="Genomic_DNA"/>
</dbReference>
<accession>A0A2M7PR11</accession>
<dbReference type="GO" id="GO:0016740">
    <property type="term" value="F:transferase activity"/>
    <property type="evidence" value="ECO:0007669"/>
    <property type="project" value="UniProtKB-KW"/>
</dbReference>